<organism evidence="8 9">
    <name type="scientific">Rothia koreensis</name>
    <dbReference type="NCBI Taxonomy" id="592378"/>
    <lineage>
        <taxon>Bacteria</taxon>
        <taxon>Bacillati</taxon>
        <taxon>Actinomycetota</taxon>
        <taxon>Actinomycetes</taxon>
        <taxon>Micrococcales</taxon>
        <taxon>Micrococcaceae</taxon>
        <taxon>Rothia</taxon>
    </lineage>
</organism>
<name>A0A7K1LKN2_9MICC</name>
<sequence length="594" mass="63168">MQSVSETVARALTRHVEKFFCLMGNGNAYFIDALERLGVPPIPVRHESGTVASADAYYRMTREVAVATATYGAGFTNTLTSLAESSLAKMPLVLVVGSAPTAGPRPLDIDQTMTAASMDVPTYTVGVQDAGTVTIQALADAIENSRPVVLAIPYDLAPELIGERGEIIPDLPEPTRLPSPDHIEAARIAHHLADAERPLILAGRGAIGARSDLLALAETLGADVVTTVPTQGYFSVPARRPTNFRDLGVCGGFSAPGALREIRRADVVFVVGAGLNQFTMAFGTAFSDDARVVQVGDTEEPTHSRVDQYCRADAADAVGLIHDKILQLGVSGRTPVVSPTSEEAQWRTEGDEQAPDGRLDPRRVMSRLNDLLPEDRVVFTDGGHFMQWPLTYLKVNEPDSHVTVGTQFQSIGLGFASAAGVLAASGERLPVLVSGDGGGLMGIADAETFVRTTRRGVVVFLNDAGYGAEVHQYAARGLAPEPMLIPDVDFAGIFRALGAKGDTVRTLADLRDFEQWIAAEEGGIYVLDCRITNSVRADWIIETVEEARRAAPHVEEMLGMDTSSWNPSGAAGGGRGTNGDRGSAHEVGGRHLHA</sequence>
<dbReference type="SUPFAM" id="SSF52467">
    <property type="entry name" value="DHS-like NAD/FAD-binding domain"/>
    <property type="match status" value="1"/>
</dbReference>
<dbReference type="GO" id="GO:0005948">
    <property type="term" value="C:acetolactate synthase complex"/>
    <property type="evidence" value="ECO:0007669"/>
    <property type="project" value="TreeGrafter"/>
</dbReference>
<evidence type="ECO:0000259" key="6">
    <source>
        <dbReference type="Pfam" id="PF02775"/>
    </source>
</evidence>
<feature type="compositionally biased region" description="Gly residues" evidence="4">
    <location>
        <begin position="570"/>
        <end position="579"/>
    </location>
</feature>
<dbReference type="InterPro" id="IPR029061">
    <property type="entry name" value="THDP-binding"/>
</dbReference>
<dbReference type="AlphaFoldDB" id="A0A7K1LKN2"/>
<evidence type="ECO:0000313" key="9">
    <source>
        <dbReference type="Proteomes" id="UP000462152"/>
    </source>
</evidence>
<dbReference type="InterPro" id="IPR045229">
    <property type="entry name" value="TPP_enz"/>
</dbReference>
<evidence type="ECO:0000256" key="2">
    <source>
        <dbReference type="ARBA" id="ARBA00023052"/>
    </source>
</evidence>
<dbReference type="CDD" id="cd07035">
    <property type="entry name" value="TPP_PYR_POX_like"/>
    <property type="match status" value="1"/>
</dbReference>
<accession>A0A7K1LKN2</accession>
<protein>
    <submittedName>
        <fullName evidence="8">Thiamine pyrophosphate-binding protein</fullName>
    </submittedName>
</protein>
<dbReference type="GO" id="GO:0009097">
    <property type="term" value="P:isoleucine biosynthetic process"/>
    <property type="evidence" value="ECO:0007669"/>
    <property type="project" value="TreeGrafter"/>
</dbReference>
<keyword evidence="9" id="KW-1185">Reference proteome</keyword>
<dbReference type="PANTHER" id="PTHR18968:SF13">
    <property type="entry name" value="ACETOLACTATE SYNTHASE CATALYTIC SUBUNIT, MITOCHONDRIAL"/>
    <property type="match status" value="1"/>
</dbReference>
<feature type="region of interest" description="Disordered" evidence="4">
    <location>
        <begin position="336"/>
        <end position="358"/>
    </location>
</feature>
<evidence type="ECO:0000256" key="1">
    <source>
        <dbReference type="ARBA" id="ARBA00007812"/>
    </source>
</evidence>
<keyword evidence="2 3" id="KW-0786">Thiamine pyrophosphate</keyword>
<proteinExistence type="inferred from homology"/>
<dbReference type="Proteomes" id="UP000462152">
    <property type="component" value="Unassembled WGS sequence"/>
</dbReference>
<feature type="domain" description="Thiamine pyrophosphate enzyme TPP-binding" evidence="6">
    <location>
        <begin position="381"/>
        <end position="528"/>
    </location>
</feature>
<dbReference type="PANTHER" id="PTHR18968">
    <property type="entry name" value="THIAMINE PYROPHOSPHATE ENZYMES"/>
    <property type="match status" value="1"/>
</dbReference>
<feature type="compositionally biased region" description="Basic and acidic residues" evidence="4">
    <location>
        <begin position="582"/>
        <end position="594"/>
    </location>
</feature>
<dbReference type="Pfam" id="PF02775">
    <property type="entry name" value="TPP_enzyme_C"/>
    <property type="match status" value="1"/>
</dbReference>
<comment type="similarity">
    <text evidence="1 3">Belongs to the TPP enzyme family.</text>
</comment>
<evidence type="ECO:0000256" key="4">
    <source>
        <dbReference type="SAM" id="MobiDB-lite"/>
    </source>
</evidence>
<dbReference type="GO" id="GO:0000287">
    <property type="term" value="F:magnesium ion binding"/>
    <property type="evidence" value="ECO:0007669"/>
    <property type="project" value="InterPro"/>
</dbReference>
<dbReference type="RefSeq" id="WP_129316355.1">
    <property type="nucleotide sequence ID" value="NZ_NOIQ01000025.1"/>
</dbReference>
<comment type="caution">
    <text evidence="8">The sequence shown here is derived from an EMBL/GenBank/DDBJ whole genome shotgun (WGS) entry which is preliminary data.</text>
</comment>
<dbReference type="InterPro" id="IPR029035">
    <property type="entry name" value="DHS-like_NAD/FAD-binding_dom"/>
</dbReference>
<dbReference type="Pfam" id="PF00205">
    <property type="entry name" value="TPP_enzyme_M"/>
    <property type="match status" value="1"/>
</dbReference>
<evidence type="ECO:0000313" key="8">
    <source>
        <dbReference type="EMBL" id="MUN55729.1"/>
    </source>
</evidence>
<feature type="domain" description="Thiamine pyrophosphate enzyme central" evidence="5">
    <location>
        <begin position="186"/>
        <end position="300"/>
    </location>
</feature>
<evidence type="ECO:0000256" key="3">
    <source>
        <dbReference type="RuleBase" id="RU362132"/>
    </source>
</evidence>
<reference evidence="8 9" key="1">
    <citation type="submission" date="2019-12" db="EMBL/GenBank/DDBJ databases">
        <authorList>
            <person name="Li J."/>
            <person name="Shi Y."/>
            <person name="Xu G."/>
            <person name="Xiao D."/>
            <person name="Ran X."/>
        </authorList>
    </citation>
    <scope>NUCLEOTIDE SEQUENCE [LARGE SCALE GENOMIC DNA]</scope>
    <source>
        <strain evidence="8 9">JCM 15915</strain>
    </source>
</reference>
<dbReference type="EMBL" id="WOGT01000008">
    <property type="protein sequence ID" value="MUN55729.1"/>
    <property type="molecule type" value="Genomic_DNA"/>
</dbReference>
<dbReference type="InterPro" id="IPR012000">
    <property type="entry name" value="Thiamin_PyroP_enz_cen_dom"/>
</dbReference>
<dbReference type="GO" id="GO:0003984">
    <property type="term" value="F:acetolactate synthase activity"/>
    <property type="evidence" value="ECO:0007669"/>
    <property type="project" value="TreeGrafter"/>
</dbReference>
<dbReference type="InterPro" id="IPR011766">
    <property type="entry name" value="TPP_enzyme_TPP-bd"/>
</dbReference>
<evidence type="ECO:0000259" key="5">
    <source>
        <dbReference type="Pfam" id="PF00205"/>
    </source>
</evidence>
<dbReference type="CDD" id="cd00568">
    <property type="entry name" value="TPP_enzymes"/>
    <property type="match status" value="1"/>
</dbReference>
<dbReference type="InterPro" id="IPR012001">
    <property type="entry name" value="Thiamin_PyroP_enz_TPP-bd_dom"/>
</dbReference>
<evidence type="ECO:0000259" key="7">
    <source>
        <dbReference type="Pfam" id="PF02776"/>
    </source>
</evidence>
<feature type="domain" description="Thiamine pyrophosphate enzyme N-terminal TPP-binding" evidence="7">
    <location>
        <begin position="4"/>
        <end position="103"/>
    </location>
</feature>
<dbReference type="OrthoDB" id="3203527at2"/>
<feature type="compositionally biased region" description="Basic and acidic residues" evidence="4">
    <location>
        <begin position="344"/>
        <end position="358"/>
    </location>
</feature>
<dbReference type="Gene3D" id="3.40.50.970">
    <property type="match status" value="2"/>
</dbReference>
<dbReference type="GO" id="GO:0050660">
    <property type="term" value="F:flavin adenine dinucleotide binding"/>
    <property type="evidence" value="ECO:0007669"/>
    <property type="project" value="TreeGrafter"/>
</dbReference>
<dbReference type="Pfam" id="PF02776">
    <property type="entry name" value="TPP_enzyme_N"/>
    <property type="match status" value="1"/>
</dbReference>
<dbReference type="SUPFAM" id="SSF52518">
    <property type="entry name" value="Thiamin diphosphate-binding fold (THDP-binding)"/>
    <property type="match status" value="2"/>
</dbReference>
<dbReference type="GO" id="GO:0009099">
    <property type="term" value="P:L-valine biosynthetic process"/>
    <property type="evidence" value="ECO:0007669"/>
    <property type="project" value="TreeGrafter"/>
</dbReference>
<feature type="region of interest" description="Disordered" evidence="4">
    <location>
        <begin position="562"/>
        <end position="594"/>
    </location>
</feature>
<dbReference type="GO" id="GO:0030976">
    <property type="term" value="F:thiamine pyrophosphate binding"/>
    <property type="evidence" value="ECO:0007669"/>
    <property type="project" value="InterPro"/>
</dbReference>
<gene>
    <name evidence="8" type="ORF">GMA10_10990</name>
</gene>
<dbReference type="Gene3D" id="3.40.50.1220">
    <property type="entry name" value="TPP-binding domain"/>
    <property type="match status" value="1"/>
</dbReference>